<protein>
    <submittedName>
        <fullName evidence="1">Uncharacterized protein</fullName>
    </submittedName>
</protein>
<dbReference type="PATRIC" id="fig|480.237.peg.623"/>
<organism evidence="1 2">
    <name type="scientific">Moraxella catarrhalis</name>
    <name type="common">Branhamella catarrhalis</name>
    <dbReference type="NCBI Taxonomy" id="480"/>
    <lineage>
        <taxon>Bacteria</taxon>
        <taxon>Pseudomonadati</taxon>
        <taxon>Pseudomonadota</taxon>
        <taxon>Gammaproteobacteria</taxon>
        <taxon>Moraxellales</taxon>
        <taxon>Moraxellaceae</taxon>
        <taxon>Moraxella</taxon>
    </lineage>
</organism>
<comment type="caution">
    <text evidence="1">The sequence shown here is derived from an EMBL/GenBank/DDBJ whole genome shotgun (WGS) entry which is preliminary data.</text>
</comment>
<dbReference type="EMBL" id="LXHC01000005">
    <property type="protein sequence ID" value="OAU97782.1"/>
    <property type="molecule type" value="Genomic_DNA"/>
</dbReference>
<gene>
    <name evidence="1" type="ORF">AO384_0468</name>
</gene>
<accession>A0A198UR92</accession>
<proteinExistence type="predicted"/>
<dbReference type="AlphaFoldDB" id="A0A198UR92"/>
<sequence>MPNYSIIKTEPSALFDGVWCTYGKVFGIVLQNLGVIIHANQ</sequence>
<keyword evidence="2" id="KW-1185">Reference proteome</keyword>
<reference evidence="1 2" key="1">
    <citation type="journal article" date="2016" name="Genome Biol. Evol.">
        <title>Comparative Genomic Analyses of the Moraxella catarrhalis Serosensitive and Seroresistant Lineages Demonstrate Their Independent Evolution.</title>
        <authorList>
            <person name="Earl J.P."/>
            <person name="de Vries S.P."/>
            <person name="Ahmed A."/>
            <person name="Powell E."/>
            <person name="Schultz M.P."/>
            <person name="Hermans P.W."/>
            <person name="Hill D.J."/>
            <person name="Zhou Z."/>
            <person name="Constantinidou C.I."/>
            <person name="Hu F.Z."/>
            <person name="Bootsma H.J."/>
            <person name="Ehrlich G.D."/>
        </authorList>
    </citation>
    <scope>NUCLEOTIDE SEQUENCE [LARGE SCALE GENOMIC DNA]</scope>
    <source>
        <strain evidence="1 2">Z7542</strain>
    </source>
</reference>
<name>A0A198UR92_MORCA</name>
<evidence type="ECO:0000313" key="2">
    <source>
        <dbReference type="Proteomes" id="UP000078228"/>
    </source>
</evidence>
<evidence type="ECO:0000313" key="1">
    <source>
        <dbReference type="EMBL" id="OAU97782.1"/>
    </source>
</evidence>
<dbReference type="Proteomes" id="UP000078228">
    <property type="component" value="Unassembled WGS sequence"/>
</dbReference>